<gene>
    <name evidence="2" type="ORF">M437DRAFT_75382</name>
</gene>
<evidence type="ECO:0000313" key="3">
    <source>
        <dbReference type="Proteomes" id="UP000030672"/>
    </source>
</evidence>
<evidence type="ECO:0000313" key="2">
    <source>
        <dbReference type="EMBL" id="KEQ62859.1"/>
    </source>
</evidence>
<feature type="compositionally biased region" description="Basic residues" evidence="1">
    <location>
        <begin position="46"/>
        <end position="67"/>
    </location>
</feature>
<keyword evidence="3" id="KW-1185">Reference proteome</keyword>
<accession>A0A074VUC8</accession>
<reference evidence="2 3" key="1">
    <citation type="journal article" date="2014" name="BMC Genomics">
        <title>Genome sequencing of four Aureobasidium pullulans varieties: biotechnological potential, stress tolerance, and description of new species.</title>
        <authorList>
            <person name="Gostin Ar C."/>
            <person name="Ohm R.A."/>
            <person name="Kogej T."/>
            <person name="Sonjak S."/>
            <person name="Turk M."/>
            <person name="Zajc J."/>
            <person name="Zalar P."/>
            <person name="Grube M."/>
            <person name="Sun H."/>
            <person name="Han J."/>
            <person name="Sharma A."/>
            <person name="Chiniquy J."/>
            <person name="Ngan C.Y."/>
            <person name="Lipzen A."/>
            <person name="Barry K."/>
            <person name="Grigoriev I.V."/>
            <person name="Gunde-Cimerman N."/>
        </authorList>
    </citation>
    <scope>NUCLEOTIDE SEQUENCE [LARGE SCALE GENOMIC DNA]</scope>
    <source>
        <strain evidence="2 3">CBS 110374</strain>
    </source>
</reference>
<feature type="compositionally biased region" description="Basic residues" evidence="1">
    <location>
        <begin position="7"/>
        <end position="19"/>
    </location>
</feature>
<evidence type="ECO:0000256" key="1">
    <source>
        <dbReference type="SAM" id="MobiDB-lite"/>
    </source>
</evidence>
<protein>
    <submittedName>
        <fullName evidence="2">Uncharacterized protein</fullName>
    </submittedName>
</protein>
<name>A0A074VUC8_AURM1</name>
<dbReference type="GeneID" id="63919788"/>
<organism evidence="2 3">
    <name type="scientific">Aureobasidium melanogenum (strain CBS 110374)</name>
    <name type="common">Aureobasidium pullulans var. melanogenum</name>
    <dbReference type="NCBI Taxonomy" id="1043003"/>
    <lineage>
        <taxon>Eukaryota</taxon>
        <taxon>Fungi</taxon>
        <taxon>Dikarya</taxon>
        <taxon>Ascomycota</taxon>
        <taxon>Pezizomycotina</taxon>
        <taxon>Dothideomycetes</taxon>
        <taxon>Dothideomycetidae</taxon>
        <taxon>Dothideales</taxon>
        <taxon>Saccotheciaceae</taxon>
        <taxon>Aureobasidium</taxon>
    </lineage>
</organism>
<dbReference type="HOGENOM" id="CLU_986894_0_0_1"/>
<dbReference type="RefSeq" id="XP_040879882.1">
    <property type="nucleotide sequence ID" value="XM_041026415.1"/>
</dbReference>
<dbReference type="EMBL" id="KL584833">
    <property type="protein sequence ID" value="KEQ62859.1"/>
    <property type="molecule type" value="Genomic_DNA"/>
</dbReference>
<feature type="region of interest" description="Disordered" evidence="1">
    <location>
        <begin position="1"/>
        <end position="92"/>
    </location>
</feature>
<proteinExistence type="predicted"/>
<dbReference type="Proteomes" id="UP000030672">
    <property type="component" value="Unassembled WGS sequence"/>
</dbReference>
<dbReference type="AlphaFoldDB" id="A0A074VUC8"/>
<sequence>MAASTNRRSHTSTTHKKHDRRSEADKSKKEKKYVTTNAIFKDKSNRIHKRAKSSPKNKKSGLAKSRLRRELSSSPPPRKSYTLADESNGMYSGPTLTSYPSLHADIFSEVLNSYRSHVVDDADQMIASAYKDLVQKLDQTTLGPDALSTRIAQSIKAAQGMCTPFANQAFRVQVKDDDGNITRERTTTIGETVKTFERLLHKQKDELESLWEKWEDVRQKVAATGAKILHDPKFPAQFGLEALDNRFSAPSRTNPEVENLRKAIKKETDMAHKELDQEAMDDVKKHKEYTRMWAKWLDDECN</sequence>